<dbReference type="NCBIfam" id="NF004796">
    <property type="entry name" value="PRK06144.1"/>
    <property type="match status" value="1"/>
</dbReference>
<dbReference type="InterPro" id="IPR029045">
    <property type="entry name" value="ClpP/crotonase-like_dom_sf"/>
</dbReference>
<name>D5RR02_9PROT</name>
<sequence length="282" mass="30402">RRPRPRGAAHAPPQRREGQAMSADDDILFETLEGGLKRVTFNRPQARNAFTFAMYERLAAFCQEVAEDRSVRAIILTGAGDKAFAAGTDINQFRAFKTPEDAIEYEERVGRVIATLEACPKPTIAAIAGACTGGGGALAAACDIRIGAANARFGFPIARTLGNILSMGAFSRLVALIGPSRAKEMIFTARLIDAEEGKAIGLLHEVLPEGADLQARALEVARTVAANAPLTLRATKEAISRLRPALSSEEGKDLILMCYMSQDFREGMDAFLNKRPPVWKGE</sequence>
<comment type="caution">
    <text evidence="4">The sequence shown here is derived from an EMBL/GenBank/DDBJ whole genome shotgun (WGS) entry which is preliminary data.</text>
</comment>
<evidence type="ECO:0000256" key="2">
    <source>
        <dbReference type="ARBA" id="ARBA00023239"/>
    </source>
</evidence>
<dbReference type="Pfam" id="PF00378">
    <property type="entry name" value="ECH_1"/>
    <property type="match status" value="1"/>
</dbReference>
<accession>D5RR02</accession>
<dbReference type="PANTHER" id="PTHR11941:SF54">
    <property type="entry name" value="ENOYL-COA HYDRATASE, MITOCHONDRIAL"/>
    <property type="match status" value="1"/>
</dbReference>
<feature type="non-terminal residue" evidence="4">
    <location>
        <position position="1"/>
    </location>
</feature>
<dbReference type="GO" id="GO:0016829">
    <property type="term" value="F:lyase activity"/>
    <property type="evidence" value="ECO:0007669"/>
    <property type="project" value="UniProtKB-KW"/>
</dbReference>
<dbReference type="CDD" id="cd06558">
    <property type="entry name" value="crotonase-like"/>
    <property type="match status" value="1"/>
</dbReference>
<dbReference type="EMBL" id="ADVL01000679">
    <property type="protein sequence ID" value="EFH10288.1"/>
    <property type="molecule type" value="Genomic_DNA"/>
</dbReference>
<protein>
    <submittedName>
        <fullName evidence="4">Enoyl-CoA hydratase/isomerase family protein</fullName>
        <ecNumber evidence="4">4.2.1.55</ecNumber>
    </submittedName>
</protein>
<reference evidence="4 5" key="1">
    <citation type="submission" date="2010-04" db="EMBL/GenBank/DDBJ databases">
        <authorList>
            <person name="Qin X."/>
            <person name="Bachman B."/>
            <person name="Battles P."/>
            <person name="Bell A."/>
            <person name="Bess C."/>
            <person name="Bickham C."/>
            <person name="Chaboub L."/>
            <person name="Chen D."/>
            <person name="Coyle M."/>
            <person name="Deiros D.R."/>
            <person name="Dinh H."/>
            <person name="Forbes L."/>
            <person name="Fowler G."/>
            <person name="Francisco L."/>
            <person name="Fu Q."/>
            <person name="Gubbala S."/>
            <person name="Hale W."/>
            <person name="Han Y."/>
            <person name="Hemphill L."/>
            <person name="Highlander S.K."/>
            <person name="Hirani K."/>
            <person name="Hogues M."/>
            <person name="Jackson L."/>
            <person name="Jakkamsetti A."/>
            <person name="Javaid M."/>
            <person name="Jiang H."/>
            <person name="Korchina V."/>
            <person name="Kovar C."/>
            <person name="Lara F."/>
            <person name="Lee S."/>
            <person name="Mata R."/>
            <person name="Mathew T."/>
            <person name="Moen C."/>
            <person name="Morales K."/>
            <person name="Munidasa M."/>
            <person name="Nazareth L."/>
            <person name="Ngo R."/>
            <person name="Nguyen L."/>
            <person name="Okwuonu G."/>
            <person name="Ongeri F."/>
            <person name="Patil S."/>
            <person name="Petrosino J."/>
            <person name="Pham C."/>
            <person name="Pham P."/>
            <person name="Pu L.-L."/>
            <person name="Puazo M."/>
            <person name="Raj R."/>
            <person name="Reid J."/>
            <person name="Rouhana J."/>
            <person name="Saada N."/>
            <person name="Shang Y."/>
            <person name="Simmons D."/>
            <person name="Thornton R."/>
            <person name="Warren J."/>
            <person name="Weissenberger G."/>
            <person name="Zhang J."/>
            <person name="Zhang L."/>
            <person name="Zhou C."/>
            <person name="Zhu D."/>
            <person name="Muzny D."/>
            <person name="Worley K."/>
            <person name="Gibbs R."/>
        </authorList>
    </citation>
    <scope>NUCLEOTIDE SEQUENCE [LARGE SCALE GENOMIC DNA]</scope>
    <source>
        <strain evidence="4 5">ATCC 49957</strain>
    </source>
</reference>
<dbReference type="SUPFAM" id="SSF52096">
    <property type="entry name" value="ClpP/crotonase"/>
    <property type="match status" value="1"/>
</dbReference>
<dbReference type="Gene3D" id="3.90.226.10">
    <property type="entry name" value="2-enoyl-CoA Hydratase, Chain A, domain 1"/>
    <property type="match status" value="1"/>
</dbReference>
<evidence type="ECO:0000313" key="5">
    <source>
        <dbReference type="Proteomes" id="UP000005324"/>
    </source>
</evidence>
<keyword evidence="5" id="KW-1185">Reference proteome</keyword>
<dbReference type="Gene3D" id="1.10.12.10">
    <property type="entry name" value="Lyase 2-enoyl-coa Hydratase, Chain A, domain 2"/>
    <property type="match status" value="1"/>
</dbReference>
<evidence type="ECO:0000256" key="3">
    <source>
        <dbReference type="SAM" id="MobiDB-lite"/>
    </source>
</evidence>
<dbReference type="HOGENOM" id="CLU_009834_7_3_5"/>
<evidence type="ECO:0000313" key="4">
    <source>
        <dbReference type="EMBL" id="EFH10288.1"/>
    </source>
</evidence>
<evidence type="ECO:0000256" key="1">
    <source>
        <dbReference type="ARBA" id="ARBA00005254"/>
    </source>
</evidence>
<gene>
    <name evidence="4" type="primary">crt</name>
    <name evidence="4" type="ORF">HMPREF0731_3514</name>
</gene>
<dbReference type="PANTHER" id="PTHR11941">
    <property type="entry name" value="ENOYL-COA HYDRATASE-RELATED"/>
    <property type="match status" value="1"/>
</dbReference>
<keyword evidence="4" id="KW-0413">Isomerase</keyword>
<keyword evidence="2 4" id="KW-0456">Lyase</keyword>
<organism evidence="4 5">
    <name type="scientific">Pseudoroseomonas cervicalis ATCC 49957</name>
    <dbReference type="NCBI Taxonomy" id="525371"/>
    <lineage>
        <taxon>Bacteria</taxon>
        <taxon>Pseudomonadati</taxon>
        <taxon>Pseudomonadota</taxon>
        <taxon>Alphaproteobacteria</taxon>
        <taxon>Acetobacterales</taxon>
        <taxon>Roseomonadaceae</taxon>
        <taxon>Roseomonas</taxon>
    </lineage>
</organism>
<dbReference type="InterPro" id="IPR014748">
    <property type="entry name" value="Enoyl-CoA_hydra_C"/>
</dbReference>
<comment type="similarity">
    <text evidence="1">Belongs to the enoyl-CoA hydratase/isomerase family.</text>
</comment>
<proteinExistence type="inferred from homology"/>
<dbReference type="AlphaFoldDB" id="D5RR02"/>
<dbReference type="Proteomes" id="UP000005324">
    <property type="component" value="Unassembled WGS sequence"/>
</dbReference>
<dbReference type="GO" id="GO:0016853">
    <property type="term" value="F:isomerase activity"/>
    <property type="evidence" value="ECO:0007669"/>
    <property type="project" value="UniProtKB-KW"/>
</dbReference>
<dbReference type="EC" id="4.2.1.55" evidence="4"/>
<feature type="region of interest" description="Disordered" evidence="3">
    <location>
        <begin position="1"/>
        <end position="23"/>
    </location>
</feature>
<dbReference type="GO" id="GO:0006635">
    <property type="term" value="P:fatty acid beta-oxidation"/>
    <property type="evidence" value="ECO:0007669"/>
    <property type="project" value="TreeGrafter"/>
</dbReference>
<dbReference type="InterPro" id="IPR001753">
    <property type="entry name" value="Enoyl-CoA_hydra/iso"/>
</dbReference>